<dbReference type="Gene3D" id="3.40.50.2000">
    <property type="entry name" value="Glycogen Phosphorylase B"/>
    <property type="match status" value="1"/>
</dbReference>
<dbReference type="Proteomes" id="UP000698752">
    <property type="component" value="Unassembled WGS sequence"/>
</dbReference>
<reference evidence="2" key="1">
    <citation type="journal article" date="2021" name="Syst. Appl. Microbiol.">
        <title>Roseomonas hellenica sp. nov., isolated from roots of wild-growing Alkanna tinctoria.</title>
        <authorList>
            <person name="Rat A."/>
            <person name="Naranjo H.D."/>
            <person name="Lebbe L."/>
            <person name="Cnockaert M."/>
            <person name="Krigas N."/>
            <person name="Grigoriadou K."/>
            <person name="Maloupa E."/>
            <person name="Willems A."/>
        </authorList>
    </citation>
    <scope>NUCLEOTIDE SEQUENCE [LARGE SCALE GENOMIC DNA]</scope>
    <source>
        <strain evidence="2">LMG 31159</strain>
    </source>
</reference>
<comment type="caution">
    <text evidence="1">The sequence shown here is derived from an EMBL/GenBank/DDBJ whole genome shotgun (WGS) entry which is preliminary data.</text>
</comment>
<accession>A0ABS5ELD4</accession>
<keyword evidence="2" id="KW-1185">Reference proteome</keyword>
<dbReference type="CDD" id="cd01635">
    <property type="entry name" value="Glycosyltransferase_GTB-type"/>
    <property type="match status" value="1"/>
</dbReference>
<evidence type="ECO:0000313" key="2">
    <source>
        <dbReference type="Proteomes" id="UP000698752"/>
    </source>
</evidence>
<dbReference type="RefSeq" id="WP_211870542.1">
    <property type="nucleotide sequence ID" value="NZ_JAAEDI010000021.1"/>
</dbReference>
<proteinExistence type="predicted"/>
<gene>
    <name evidence="1" type="ORF">GXW78_19320</name>
</gene>
<sequence>MALVILDPNLEGEAGHHLAYDMAIAREAMARGEAVSIVANRRFTTAAIDGVRFLPHFSTSTYAELHPDPVTGAADDWRLLNDLLQSELALLPRSEFRPGDAVLVPTATENHLAGYIGWMKGFDPLEAPLFLLHLMFSSGVTVDAEGRQVVEEPLRALFYRLAERAALEAGPPVHLFASGGQHAAEFSALFGRPVPAHPLPICPQPGPDHPEPLRRALLFAGDARVDKGVALLPDLIPRLASEHPDWRLVAHVNGNSAWGEARAAVAALQALPEHWPALELAGGRLARDDYRALTRDVGIALFPYDPVLYRRKSSGVLWEAISLGTPVVVPAGTWLENEARYWGAGHVAYDGDSAEAIAAAFATALPRIGELSALSAEAGRRYRAANGAGALMDQIAGLWVRQKAAASLVARPATMAVDLARLDGGWHRMEQVEGRPARWATQEPVIAFDWPFDMPWQLDLTLLSFFGAEQLDRTEVRSGDQPIAVTWQREGRGARLTLRGPGPGRARPRIDLRLRLPFTYRPQNEARDLGVLVGDMQVGPAPGSGGANDATALPAMRVDGMAAAGGGWAVATGIGGELMAMPDRPCLVAFRLRCDPASPPPEVRVHLAGATAALPLSAEAGGCWLGTVTLPPALLRAGGERMRWNLQAEPVDGQAVTLLSAEVSVLAGTTRPAAAAGMALPSPAPEPPLTGPRLRWDLSEGVGPVEGPFAELGVPAGVRWIVARTAQLAVETNAAGPARLTLRYRCLLPRLGMRVTLDGGATSLVDIEGGGLRQAGEIELDVTLRGGMNEIALAFDGAVREPGTGRDLVLLIEQARFGT</sequence>
<dbReference type="SUPFAM" id="SSF53756">
    <property type="entry name" value="UDP-Glycosyltransferase/glycogen phosphorylase"/>
    <property type="match status" value="1"/>
</dbReference>
<dbReference type="EMBL" id="JAAEDI010000021">
    <property type="protein sequence ID" value="MBR0651829.1"/>
    <property type="molecule type" value="Genomic_DNA"/>
</dbReference>
<protein>
    <recommendedName>
        <fullName evidence="3">Glycosyltransferase</fullName>
    </recommendedName>
</protein>
<organism evidence="1 2">
    <name type="scientific">Neoroseomonas terrae</name>
    <dbReference type="NCBI Taxonomy" id="424799"/>
    <lineage>
        <taxon>Bacteria</taxon>
        <taxon>Pseudomonadati</taxon>
        <taxon>Pseudomonadota</taxon>
        <taxon>Alphaproteobacteria</taxon>
        <taxon>Acetobacterales</taxon>
        <taxon>Acetobacteraceae</taxon>
        <taxon>Neoroseomonas</taxon>
    </lineage>
</organism>
<name>A0ABS5ELD4_9PROT</name>
<evidence type="ECO:0000313" key="1">
    <source>
        <dbReference type="EMBL" id="MBR0651829.1"/>
    </source>
</evidence>
<evidence type="ECO:0008006" key="3">
    <source>
        <dbReference type="Google" id="ProtNLM"/>
    </source>
</evidence>